<organism evidence="2 3">
    <name type="scientific">Cuscuta epithymum</name>
    <dbReference type="NCBI Taxonomy" id="186058"/>
    <lineage>
        <taxon>Eukaryota</taxon>
        <taxon>Viridiplantae</taxon>
        <taxon>Streptophyta</taxon>
        <taxon>Embryophyta</taxon>
        <taxon>Tracheophyta</taxon>
        <taxon>Spermatophyta</taxon>
        <taxon>Magnoliopsida</taxon>
        <taxon>eudicotyledons</taxon>
        <taxon>Gunneridae</taxon>
        <taxon>Pentapetalae</taxon>
        <taxon>asterids</taxon>
        <taxon>lamiids</taxon>
        <taxon>Solanales</taxon>
        <taxon>Convolvulaceae</taxon>
        <taxon>Cuscuteae</taxon>
        <taxon>Cuscuta</taxon>
        <taxon>Cuscuta subgen. Cuscuta</taxon>
    </lineage>
</organism>
<dbReference type="AlphaFoldDB" id="A0AAV0DSP0"/>
<keyword evidence="3" id="KW-1185">Reference proteome</keyword>
<proteinExistence type="predicted"/>
<evidence type="ECO:0000313" key="2">
    <source>
        <dbReference type="EMBL" id="CAH9108699.1"/>
    </source>
</evidence>
<dbReference type="EMBL" id="CAMAPF010000148">
    <property type="protein sequence ID" value="CAH9108699.1"/>
    <property type="molecule type" value="Genomic_DNA"/>
</dbReference>
<gene>
    <name evidence="2" type="ORF">CEPIT_LOCUS18458</name>
</gene>
<dbReference type="Proteomes" id="UP001152523">
    <property type="component" value="Unassembled WGS sequence"/>
</dbReference>
<name>A0AAV0DSP0_9ASTE</name>
<evidence type="ECO:0000256" key="1">
    <source>
        <dbReference type="SAM" id="MobiDB-lite"/>
    </source>
</evidence>
<sequence length="84" mass="9343">MKVAAEMRAAPVEDEAGKQQSGDAAKKKSDPNASKKATDVVAPGPTAQKAWRKRDESHKKSISNRVVDWSKVYPTWHRREIEIG</sequence>
<protein>
    <submittedName>
        <fullName evidence="2">Uncharacterized protein</fullName>
    </submittedName>
</protein>
<feature type="region of interest" description="Disordered" evidence="1">
    <location>
        <begin position="1"/>
        <end position="63"/>
    </location>
</feature>
<accession>A0AAV0DSP0</accession>
<comment type="caution">
    <text evidence="2">The sequence shown here is derived from an EMBL/GenBank/DDBJ whole genome shotgun (WGS) entry which is preliminary data.</text>
</comment>
<evidence type="ECO:0000313" key="3">
    <source>
        <dbReference type="Proteomes" id="UP001152523"/>
    </source>
</evidence>
<reference evidence="2" key="1">
    <citation type="submission" date="2022-07" db="EMBL/GenBank/DDBJ databases">
        <authorList>
            <person name="Macas J."/>
            <person name="Novak P."/>
            <person name="Neumann P."/>
        </authorList>
    </citation>
    <scope>NUCLEOTIDE SEQUENCE</scope>
</reference>